<evidence type="ECO:0000259" key="1">
    <source>
        <dbReference type="Pfam" id="PF22751"/>
    </source>
</evidence>
<gene>
    <name evidence="2" type="ORF">FYJ29_03335</name>
</gene>
<dbReference type="InterPro" id="IPR054495">
    <property type="entry name" value="DUF488-N3a"/>
</dbReference>
<comment type="caution">
    <text evidence="2">The sequence shown here is derived from an EMBL/GenBank/DDBJ whole genome shotgun (WGS) entry which is preliminary data.</text>
</comment>
<feature type="domain" description="DUF488" evidence="1">
    <location>
        <begin position="32"/>
        <end position="111"/>
    </location>
</feature>
<protein>
    <submittedName>
        <fullName evidence="2">DUF488 domain-containing protein</fullName>
    </submittedName>
</protein>
<evidence type="ECO:0000313" key="3">
    <source>
        <dbReference type="Proteomes" id="UP000483362"/>
    </source>
</evidence>
<reference evidence="2 3" key="1">
    <citation type="submission" date="2019-08" db="EMBL/GenBank/DDBJ databases">
        <title>In-depth cultivation of the pig gut microbiome towards novel bacterial diversity and tailored functional studies.</title>
        <authorList>
            <person name="Wylensek D."/>
            <person name="Hitch T.C.A."/>
            <person name="Clavel T."/>
        </authorList>
    </citation>
    <scope>NUCLEOTIDE SEQUENCE [LARGE SCALE GENOMIC DNA]</scope>
    <source>
        <strain evidence="2 3">Oil-RF-744-WCA-WT-10</strain>
    </source>
</reference>
<evidence type="ECO:0000313" key="2">
    <source>
        <dbReference type="EMBL" id="MSS16800.1"/>
    </source>
</evidence>
<proteinExistence type="predicted"/>
<dbReference type="Pfam" id="PF22751">
    <property type="entry name" value="DUF488-N3a"/>
    <property type="match status" value="1"/>
</dbReference>
<name>A0A6L5X8Y6_9BACT</name>
<dbReference type="Proteomes" id="UP000483362">
    <property type="component" value="Unassembled WGS sequence"/>
</dbReference>
<sequence length="139" mass="16051">MKIYTSYFSNGKRLSAANVVMVGVALFPPKWFYGTSLKQVAPKYSILKDTIFTKERYTQRYRNEVLSHVDPYWVIEVLERISGGRDVALCCFEKPGDFCHRHILAQWLMENTGVEVTEFGASDNKEPEHPQPKQISLFD</sequence>
<dbReference type="RefSeq" id="WP_154328263.1">
    <property type="nucleotide sequence ID" value="NZ_CP045696.1"/>
</dbReference>
<organism evidence="2 3">
    <name type="scientific">Sodaliphilus pleomorphus</name>
    <dbReference type="NCBI Taxonomy" id="2606626"/>
    <lineage>
        <taxon>Bacteria</taxon>
        <taxon>Pseudomonadati</taxon>
        <taxon>Bacteroidota</taxon>
        <taxon>Bacteroidia</taxon>
        <taxon>Bacteroidales</taxon>
        <taxon>Muribaculaceae</taxon>
        <taxon>Sodaliphilus</taxon>
    </lineage>
</organism>
<accession>A0A6L5X8Y6</accession>
<keyword evidence="3" id="KW-1185">Reference proteome</keyword>
<dbReference type="AlphaFoldDB" id="A0A6L5X8Y6"/>
<dbReference type="EMBL" id="VULT01000004">
    <property type="protein sequence ID" value="MSS16800.1"/>
    <property type="molecule type" value="Genomic_DNA"/>
</dbReference>